<feature type="compositionally biased region" description="Basic and acidic residues" evidence="1">
    <location>
        <begin position="180"/>
        <end position="191"/>
    </location>
</feature>
<dbReference type="InterPro" id="IPR004252">
    <property type="entry name" value="Probable_transposase_24"/>
</dbReference>
<accession>A0A6N2L991</accession>
<organism evidence="2">
    <name type="scientific">Salix viminalis</name>
    <name type="common">Common osier</name>
    <name type="synonym">Basket willow</name>
    <dbReference type="NCBI Taxonomy" id="40686"/>
    <lineage>
        <taxon>Eukaryota</taxon>
        <taxon>Viridiplantae</taxon>
        <taxon>Streptophyta</taxon>
        <taxon>Embryophyta</taxon>
        <taxon>Tracheophyta</taxon>
        <taxon>Spermatophyta</taxon>
        <taxon>Magnoliopsida</taxon>
        <taxon>eudicotyledons</taxon>
        <taxon>Gunneridae</taxon>
        <taxon>Pentapetalae</taxon>
        <taxon>rosids</taxon>
        <taxon>fabids</taxon>
        <taxon>Malpighiales</taxon>
        <taxon>Salicaceae</taxon>
        <taxon>Saliceae</taxon>
        <taxon>Salix</taxon>
    </lineage>
</organism>
<feature type="region of interest" description="Disordered" evidence="1">
    <location>
        <begin position="168"/>
        <end position="192"/>
    </location>
</feature>
<feature type="region of interest" description="Disordered" evidence="1">
    <location>
        <begin position="512"/>
        <end position="541"/>
    </location>
</feature>
<protein>
    <submittedName>
        <fullName evidence="2">Uncharacterized protein</fullName>
    </submittedName>
</protein>
<reference evidence="2" key="1">
    <citation type="submission" date="2019-03" db="EMBL/GenBank/DDBJ databases">
        <authorList>
            <person name="Mank J."/>
            <person name="Almeida P."/>
        </authorList>
    </citation>
    <scope>NUCLEOTIDE SEQUENCE</scope>
    <source>
        <strain evidence="2">78183</strain>
    </source>
</reference>
<evidence type="ECO:0000313" key="2">
    <source>
        <dbReference type="EMBL" id="VFU37342.1"/>
    </source>
</evidence>
<feature type="compositionally biased region" description="Low complexity" evidence="1">
    <location>
        <begin position="518"/>
        <end position="541"/>
    </location>
</feature>
<dbReference type="EMBL" id="CAADRP010001225">
    <property type="protein sequence ID" value="VFU37342.1"/>
    <property type="molecule type" value="Genomic_DNA"/>
</dbReference>
<proteinExistence type="predicted"/>
<dbReference type="Pfam" id="PF03004">
    <property type="entry name" value="Transposase_24"/>
    <property type="match status" value="1"/>
</dbReference>
<sequence length="603" mass="67047">MTSPLSSSLHHYSKTRPFPSSLFFPPPHFPFEKRKINHQLRAPPRRDPPLCTRNPAATSPWNNEVLWFVPVELGNLSSLVELNLSMNALSGLLHVEFMHVELNVKKASNHARMQSLSANCPFVGSPEDPVRLNAHEAFGFQDLLATQGVPRDATNMFREFNVHQDYAGGVGDEVDEDGSDERGFDESREGSNMRCSQDPGCLHSIHGSSCSRSSVSIKRKSFDTAIDPVSGKKELSLYGTSEFNNASCGREIGIILRSNFKGPWYSWDKVDAMCKDELFKEFKLAIQCDILSSGFQKPVNTLNWPPFSSILVTLGGPGGPGKRNKYAFPEEDEVIVRKIWEDKARTCLNLQLTRARKKAMSIIGTTNIIDCLDKGPVWIQNEDWNTMINDVWSTDRFCKRSKTSKQNRLKQTDGKISTHSAGSVSFASYRATRTGRGKELPWDEVFSALHQKSNETGTFVDNRSKIVVEKYRNEMVARYGPDQDNHPSFDGAAWCEASGGVSKGRVYGAPRMPKSKVDVSSSSHTYSVNSSYPSTSTTRRTYGSRYANTYGSVDAITCGSVDASPVAPSMPSPTMAPGHRPRPQMPYNGPSSSHQQHRRSFPP</sequence>
<gene>
    <name evidence="2" type="ORF">SVIM_LOCUS196188</name>
</gene>
<feature type="region of interest" description="Disordered" evidence="1">
    <location>
        <begin position="564"/>
        <end position="603"/>
    </location>
</feature>
<name>A0A6N2L991_SALVM</name>
<evidence type="ECO:0000256" key="1">
    <source>
        <dbReference type="SAM" id="MobiDB-lite"/>
    </source>
</evidence>
<dbReference type="AlphaFoldDB" id="A0A6N2L991"/>